<sequence length="137" mass="16869">MFIFIWLSLFTFIHAFKVNRFCVDCKYYLHNPELWKSNKDFNGKCILFPKVETQNQTQFPSPSYTFDKYEYLVSGEVIEHELDYNECKTARQEESMCGERGKYYRNKYTYFKECFNIERLKYFERCKIKKRLDDITR</sequence>
<name>A0A6C0E6J8_9ZZZZ</name>
<evidence type="ECO:0000313" key="1">
    <source>
        <dbReference type="EMBL" id="QHT23045.1"/>
    </source>
</evidence>
<accession>A0A6C0E6J8</accession>
<dbReference type="AlphaFoldDB" id="A0A6C0E6J8"/>
<proteinExistence type="predicted"/>
<protein>
    <submittedName>
        <fullName evidence="1">Uncharacterized protein</fullName>
    </submittedName>
</protein>
<organism evidence="1">
    <name type="scientific">viral metagenome</name>
    <dbReference type="NCBI Taxonomy" id="1070528"/>
    <lineage>
        <taxon>unclassified sequences</taxon>
        <taxon>metagenomes</taxon>
        <taxon>organismal metagenomes</taxon>
    </lineage>
</organism>
<dbReference type="EMBL" id="MN739723">
    <property type="protein sequence ID" value="QHT23045.1"/>
    <property type="molecule type" value="Genomic_DNA"/>
</dbReference>
<reference evidence="1" key="1">
    <citation type="journal article" date="2020" name="Nature">
        <title>Giant virus diversity and host interactions through global metagenomics.</title>
        <authorList>
            <person name="Schulz F."/>
            <person name="Roux S."/>
            <person name="Paez-Espino D."/>
            <person name="Jungbluth S."/>
            <person name="Walsh D.A."/>
            <person name="Denef V.J."/>
            <person name="McMahon K.D."/>
            <person name="Konstantinidis K.T."/>
            <person name="Eloe-Fadrosh E.A."/>
            <person name="Kyrpides N.C."/>
            <person name="Woyke T."/>
        </authorList>
    </citation>
    <scope>NUCLEOTIDE SEQUENCE</scope>
    <source>
        <strain evidence="1">GVMAG-M-3300023179-114</strain>
    </source>
</reference>